<evidence type="ECO:0000313" key="1">
    <source>
        <dbReference type="EMBL" id="SPE25443.1"/>
    </source>
</evidence>
<reference evidence="2" key="1">
    <citation type="submission" date="2018-02" db="EMBL/GenBank/DDBJ databases">
        <authorList>
            <person name="Hausmann B."/>
        </authorList>
    </citation>
    <scope>NUCLEOTIDE SEQUENCE [LARGE SCALE GENOMIC DNA]</scope>
    <source>
        <strain evidence="2">Peat soil MAG SbA5</strain>
    </source>
</reference>
<dbReference type="AlphaFoldDB" id="A0A2N9LQU1"/>
<gene>
    <name evidence="1" type="ORF">SBA5_50032</name>
</gene>
<evidence type="ECO:0000313" key="2">
    <source>
        <dbReference type="Proteomes" id="UP000239735"/>
    </source>
</evidence>
<organism evidence="1 2">
    <name type="scientific">Candidatus Sulfuritelmatomonas gaucii</name>
    <dbReference type="NCBI Taxonomy" id="2043161"/>
    <lineage>
        <taxon>Bacteria</taxon>
        <taxon>Pseudomonadati</taxon>
        <taxon>Acidobacteriota</taxon>
        <taxon>Terriglobia</taxon>
        <taxon>Terriglobales</taxon>
        <taxon>Acidobacteriaceae</taxon>
        <taxon>Candidatus Sulfuritelmatomonas</taxon>
    </lineage>
</organism>
<dbReference type="EMBL" id="OKRB01000108">
    <property type="protein sequence ID" value="SPE25443.1"/>
    <property type="molecule type" value="Genomic_DNA"/>
</dbReference>
<proteinExistence type="predicted"/>
<dbReference type="Proteomes" id="UP000239735">
    <property type="component" value="Unassembled WGS sequence"/>
</dbReference>
<sequence length="69" mass="7263">MAQQSRKQLPAAIWFAMGQSAPMPLMAIGQPGAQFACIPAVQGNPAIAGKTATRQTIKMATNWVCCLTS</sequence>
<protein>
    <submittedName>
        <fullName evidence="1">Uncharacterized protein</fullName>
    </submittedName>
</protein>
<accession>A0A2N9LQU1</accession>
<name>A0A2N9LQU1_9BACT</name>